<evidence type="ECO:0000256" key="5">
    <source>
        <dbReference type="ARBA" id="ARBA00022664"/>
    </source>
</evidence>
<gene>
    <name evidence="12" type="ORF">O6P43_009760</name>
</gene>
<evidence type="ECO:0000256" key="1">
    <source>
        <dbReference type="ARBA" id="ARBA00004123"/>
    </source>
</evidence>
<evidence type="ECO:0000256" key="10">
    <source>
        <dbReference type="ARBA" id="ARBA00045970"/>
    </source>
</evidence>
<dbReference type="Proteomes" id="UP001163823">
    <property type="component" value="Chromosome 4"/>
</dbReference>
<keyword evidence="6" id="KW-0747">Spliceosome</keyword>
<dbReference type="EMBL" id="JARAOO010000004">
    <property type="protein sequence ID" value="KAJ7971784.1"/>
    <property type="molecule type" value="Genomic_DNA"/>
</dbReference>
<accession>A0AAD7VDL5</accession>
<dbReference type="GO" id="GO:0006397">
    <property type="term" value="P:mRNA processing"/>
    <property type="evidence" value="ECO:0007669"/>
    <property type="project" value="UniProtKB-KW"/>
</dbReference>
<feature type="region of interest" description="Disordered" evidence="11">
    <location>
        <begin position="201"/>
        <end position="257"/>
    </location>
</feature>
<organism evidence="12 13">
    <name type="scientific">Quillaja saponaria</name>
    <name type="common">Soap bark tree</name>
    <dbReference type="NCBI Taxonomy" id="32244"/>
    <lineage>
        <taxon>Eukaryota</taxon>
        <taxon>Viridiplantae</taxon>
        <taxon>Streptophyta</taxon>
        <taxon>Embryophyta</taxon>
        <taxon>Tracheophyta</taxon>
        <taxon>Spermatophyta</taxon>
        <taxon>Magnoliopsida</taxon>
        <taxon>eudicotyledons</taxon>
        <taxon>Gunneridae</taxon>
        <taxon>Pentapetalae</taxon>
        <taxon>rosids</taxon>
        <taxon>fabids</taxon>
        <taxon>Fabales</taxon>
        <taxon>Quillajaceae</taxon>
        <taxon>Quillaja</taxon>
    </lineage>
</organism>
<protein>
    <recommendedName>
        <fullName evidence="9">U5 small nuclear ribonucleoprotein TSSC4</fullName>
    </recommendedName>
</protein>
<evidence type="ECO:0000256" key="7">
    <source>
        <dbReference type="ARBA" id="ARBA00023187"/>
    </source>
</evidence>
<dbReference type="GO" id="GO:0005737">
    <property type="term" value="C:cytoplasm"/>
    <property type="evidence" value="ECO:0007669"/>
    <property type="project" value="UniProtKB-SubCell"/>
</dbReference>
<feature type="compositionally biased region" description="Acidic residues" evidence="11">
    <location>
        <begin position="73"/>
        <end position="89"/>
    </location>
</feature>
<evidence type="ECO:0000313" key="12">
    <source>
        <dbReference type="EMBL" id="KAJ7971783.1"/>
    </source>
</evidence>
<evidence type="ECO:0000256" key="2">
    <source>
        <dbReference type="ARBA" id="ARBA00004496"/>
    </source>
</evidence>
<feature type="compositionally biased region" description="Polar residues" evidence="11">
    <location>
        <begin position="45"/>
        <end position="56"/>
    </location>
</feature>
<dbReference type="Pfam" id="PF15264">
    <property type="entry name" value="TSSC4"/>
    <property type="match status" value="1"/>
</dbReference>
<dbReference type="PANTHER" id="PTHR13445">
    <property type="entry name" value="TUMOR SUPPRESSING SUBTRANSFERABLE CANDIDATE 4 TSSC4"/>
    <property type="match status" value="1"/>
</dbReference>
<dbReference type="KEGG" id="qsa:O6P43_009760"/>
<feature type="compositionally biased region" description="Basic and acidic residues" evidence="11">
    <location>
        <begin position="213"/>
        <end position="231"/>
    </location>
</feature>
<dbReference type="GO" id="GO:0008380">
    <property type="term" value="P:RNA splicing"/>
    <property type="evidence" value="ECO:0007669"/>
    <property type="project" value="UniProtKB-KW"/>
</dbReference>
<dbReference type="PANTHER" id="PTHR13445:SF3">
    <property type="entry name" value="U5 SMALL NUCLEAR RIBONUCLEOPROTEIN TSSC4"/>
    <property type="match status" value="1"/>
</dbReference>
<feature type="region of interest" description="Disordered" evidence="11">
    <location>
        <begin position="379"/>
        <end position="413"/>
    </location>
</feature>
<keyword evidence="4" id="KW-0963">Cytoplasm</keyword>
<keyword evidence="8" id="KW-0539">Nucleus</keyword>
<dbReference type="GO" id="GO:0005681">
    <property type="term" value="C:spliceosomal complex"/>
    <property type="evidence" value="ECO:0007669"/>
    <property type="project" value="UniProtKB-KW"/>
</dbReference>
<evidence type="ECO:0000256" key="3">
    <source>
        <dbReference type="ARBA" id="ARBA00010362"/>
    </source>
</evidence>
<dbReference type="InterPro" id="IPR029338">
    <property type="entry name" value="TSSC4"/>
</dbReference>
<proteinExistence type="inferred from homology"/>
<evidence type="ECO:0000256" key="9">
    <source>
        <dbReference type="ARBA" id="ARBA00035304"/>
    </source>
</evidence>
<sequence>MEDSFSVRVDKIFGSLASSSTPSSSVSSLWSLTDEEIEKRKWNRSMDTPESESNSHPLFEAKGFEECSSSLQDEVEEDLEDLEDDVDDAEGSRMLSKPDDYDDEAWEIKSSIGRDCTLDFEEEEDVFDKQAVGKEKSGDRLYMKDIKDDGVEITCNVLPTSFRDVVRDPRANHLAAKVRLKEDAEAAKKIDALYVSEKAVTHSDGAEVNAPGDDVKPKSILKKKDDQSDLKSKKRVRFDSEYEESEGAKHVRAKSSSSMEVVAASNEASSQSHALASAVPDYLRNPSRYTHYTFDSETDMDEESNKQAYMDFLKLLHRSNTTDESQTDDLPSVIFISKKKSSDAAMSKQNHDNISKGFTHKRGLPAGIVAEDNDICEMEEDEPEPVYDKRNTSQGVGRQYRRKTGEELEEPIV</sequence>
<reference evidence="12" key="1">
    <citation type="journal article" date="2023" name="Science">
        <title>Elucidation of the pathway for biosynthesis of saponin adjuvants from the soapbark tree.</title>
        <authorList>
            <person name="Reed J."/>
            <person name="Orme A."/>
            <person name="El-Demerdash A."/>
            <person name="Owen C."/>
            <person name="Martin L.B.B."/>
            <person name="Misra R.C."/>
            <person name="Kikuchi S."/>
            <person name="Rejzek M."/>
            <person name="Martin A.C."/>
            <person name="Harkess A."/>
            <person name="Leebens-Mack J."/>
            <person name="Louveau T."/>
            <person name="Stephenson M.J."/>
            <person name="Osbourn A."/>
        </authorList>
    </citation>
    <scope>NUCLEOTIDE SEQUENCE</scope>
    <source>
        <strain evidence="12">S10</strain>
    </source>
</reference>
<evidence type="ECO:0000256" key="8">
    <source>
        <dbReference type="ARBA" id="ARBA00023242"/>
    </source>
</evidence>
<comment type="function">
    <text evidence="10">Protein associated with the U5 snRNP, during its maturation and its post-splicing recycling and which is required for spliceosomal tri-snRNP complex assembly in the nucleus. Has a molecular sequestering activity and transiently hinders SNRNP200 binding sites for constitutive splicing factors that intervene later during the assembly of the spliceosome and splicing. Together with its molecular sequestering activity, may also function as a molecular adapter and placeholder, coordinating the assembly of the U5 snRNP and its association with the U4/U6 di-snRNP.</text>
</comment>
<feature type="region of interest" description="Disordered" evidence="11">
    <location>
        <begin position="340"/>
        <end position="360"/>
    </location>
</feature>
<feature type="region of interest" description="Disordered" evidence="11">
    <location>
        <begin position="40"/>
        <end position="100"/>
    </location>
</feature>
<evidence type="ECO:0000256" key="4">
    <source>
        <dbReference type="ARBA" id="ARBA00022490"/>
    </source>
</evidence>
<evidence type="ECO:0000256" key="11">
    <source>
        <dbReference type="SAM" id="MobiDB-lite"/>
    </source>
</evidence>
<comment type="similarity">
    <text evidence="3">Belongs to the TSSC4 family.</text>
</comment>
<evidence type="ECO:0000313" key="13">
    <source>
        <dbReference type="Proteomes" id="UP001163823"/>
    </source>
</evidence>
<evidence type="ECO:0000256" key="6">
    <source>
        <dbReference type="ARBA" id="ARBA00022728"/>
    </source>
</evidence>
<comment type="caution">
    <text evidence="12">The sequence shown here is derived from an EMBL/GenBank/DDBJ whole genome shotgun (WGS) entry which is preliminary data.</text>
</comment>
<keyword evidence="13" id="KW-1185">Reference proteome</keyword>
<comment type="subcellular location">
    <subcellularLocation>
        <location evidence="2">Cytoplasm</location>
    </subcellularLocation>
    <subcellularLocation>
        <location evidence="1">Nucleus</location>
    </subcellularLocation>
</comment>
<keyword evidence="5" id="KW-0507">mRNA processing</keyword>
<name>A0AAD7VDL5_QUISA</name>
<dbReference type="EMBL" id="JARAOO010000004">
    <property type="protein sequence ID" value="KAJ7971783.1"/>
    <property type="molecule type" value="Genomic_DNA"/>
</dbReference>
<keyword evidence="7" id="KW-0508">mRNA splicing</keyword>
<dbReference type="AlphaFoldDB" id="A0AAD7VDL5"/>